<accession>A0A099LW39</accession>
<name>A0A099LW39_9VIBR</name>
<dbReference type="EMBL" id="JMCG01000001">
    <property type="protein sequence ID" value="KGK12408.1"/>
    <property type="molecule type" value="Genomic_DNA"/>
</dbReference>
<evidence type="ECO:0000313" key="2">
    <source>
        <dbReference type="EMBL" id="KGK12408.1"/>
    </source>
</evidence>
<proteinExistence type="predicted"/>
<sequence>MVVVFSFFPWPFVQIFRQINIVCQREFRAVASVEFWDCARLANLAQSRFGNFAFALSSPKMNFQNLLVSKQMNGYKV</sequence>
<gene>
    <name evidence="2" type="ORF">EA26_14240</name>
    <name evidence="1" type="ORF">EA26_14970</name>
</gene>
<reference evidence="2 3" key="1">
    <citation type="submission" date="2014-04" db="EMBL/GenBank/DDBJ databases">
        <title>Genome sequencing of Vibrio navarrensis strains.</title>
        <authorList>
            <person name="Gladney L.M."/>
            <person name="Katz L.S."/>
            <person name="Marino-Ramirez L."/>
            <person name="Jordan I.K."/>
        </authorList>
    </citation>
    <scope>NUCLEOTIDE SEQUENCE [LARGE SCALE GENOMIC DNA]</scope>
    <source>
        <strain evidence="2 3">ATCC 51183</strain>
    </source>
</reference>
<keyword evidence="3" id="KW-1185">Reference proteome</keyword>
<dbReference type="Proteomes" id="UP000029994">
    <property type="component" value="Unassembled WGS sequence"/>
</dbReference>
<evidence type="ECO:0000313" key="3">
    <source>
        <dbReference type="Proteomes" id="UP000029994"/>
    </source>
</evidence>
<protein>
    <submittedName>
        <fullName evidence="2">Uncharacterized protein</fullName>
    </submittedName>
</protein>
<evidence type="ECO:0000313" key="1">
    <source>
        <dbReference type="EMBL" id="KGK08536.1"/>
    </source>
</evidence>
<comment type="caution">
    <text evidence="2">The sequence shown here is derived from an EMBL/GenBank/DDBJ whole genome shotgun (WGS) entry which is preliminary data.</text>
</comment>
<dbReference type="AlphaFoldDB" id="A0A099LW39"/>
<organism evidence="2 3">
    <name type="scientific">Vibrio navarrensis</name>
    <dbReference type="NCBI Taxonomy" id="29495"/>
    <lineage>
        <taxon>Bacteria</taxon>
        <taxon>Pseudomonadati</taxon>
        <taxon>Pseudomonadota</taxon>
        <taxon>Gammaproteobacteria</taxon>
        <taxon>Vibrionales</taxon>
        <taxon>Vibrionaceae</taxon>
        <taxon>Vibrio</taxon>
    </lineage>
</organism>
<dbReference type="EMBL" id="JMCG01000002">
    <property type="protein sequence ID" value="KGK08536.1"/>
    <property type="molecule type" value="Genomic_DNA"/>
</dbReference>